<dbReference type="Pfam" id="PF00201">
    <property type="entry name" value="UDPGT"/>
    <property type="match status" value="1"/>
</dbReference>
<dbReference type="Gramene" id="Solyc07g043190.2.1">
    <property type="protein sequence ID" value="Solyc07g043190.2.1"/>
    <property type="gene ID" value="Solyc07g043190.2"/>
</dbReference>
<protein>
    <submittedName>
        <fullName evidence="4">Uncharacterized protein</fullName>
    </submittedName>
</protein>
<keyword evidence="3" id="KW-0328">Glycosyltransferase</keyword>
<dbReference type="PANTHER" id="PTHR48048:SF88">
    <property type="entry name" value="GLYCOSYLTRANSFERASE"/>
    <property type="match status" value="1"/>
</dbReference>
<keyword evidence="5" id="KW-1185">Reference proteome</keyword>
<accession>A0A3Q7HCM8</accession>
<dbReference type="CDD" id="cd03784">
    <property type="entry name" value="GT1_Gtf-like"/>
    <property type="match status" value="1"/>
</dbReference>
<dbReference type="InterPro" id="IPR050481">
    <property type="entry name" value="UDP-glycosyltransf_plant"/>
</dbReference>
<dbReference type="InParanoid" id="A0A3Q7HCM8"/>
<dbReference type="InterPro" id="IPR035595">
    <property type="entry name" value="UDP_glycos_trans_CS"/>
</dbReference>
<dbReference type="FunFam" id="3.40.50.2000:FF:000056">
    <property type="entry name" value="Glycosyltransferase"/>
    <property type="match status" value="1"/>
</dbReference>
<evidence type="ECO:0000256" key="3">
    <source>
        <dbReference type="RuleBase" id="RU003718"/>
    </source>
</evidence>
<dbReference type="PROSITE" id="PS00375">
    <property type="entry name" value="UDPGT"/>
    <property type="match status" value="1"/>
</dbReference>
<keyword evidence="2 3" id="KW-0808">Transferase</keyword>
<dbReference type="SUPFAM" id="SSF53756">
    <property type="entry name" value="UDP-Glycosyltransferase/glycogen phosphorylase"/>
    <property type="match status" value="1"/>
</dbReference>
<dbReference type="AlphaFoldDB" id="A0A3Q7HCM8"/>
<dbReference type="Gene3D" id="3.40.50.2000">
    <property type="entry name" value="Glycogen Phosphorylase B"/>
    <property type="match status" value="2"/>
</dbReference>
<dbReference type="PANTHER" id="PTHR48048">
    <property type="entry name" value="GLYCOSYLTRANSFERASE"/>
    <property type="match status" value="1"/>
</dbReference>
<dbReference type="EnsemblPlants" id="Solyc07g043190.2.1">
    <property type="protein sequence ID" value="Solyc07g043190.2.1"/>
    <property type="gene ID" value="Solyc07g043190.2"/>
</dbReference>
<dbReference type="InterPro" id="IPR002213">
    <property type="entry name" value="UDP_glucos_trans"/>
</dbReference>
<evidence type="ECO:0000256" key="1">
    <source>
        <dbReference type="ARBA" id="ARBA00009995"/>
    </source>
</evidence>
<dbReference type="Proteomes" id="UP000004994">
    <property type="component" value="Chromosome 7"/>
</dbReference>
<evidence type="ECO:0000313" key="5">
    <source>
        <dbReference type="Proteomes" id="UP000004994"/>
    </source>
</evidence>
<evidence type="ECO:0000256" key="2">
    <source>
        <dbReference type="ARBA" id="ARBA00022679"/>
    </source>
</evidence>
<proteinExistence type="inferred from homology"/>
<dbReference type="OMA" id="WAPEANI"/>
<evidence type="ECO:0000313" key="4">
    <source>
        <dbReference type="EnsemblPlants" id="Solyc07g043190.2.1"/>
    </source>
</evidence>
<name>A0A3Q7HCM8_SOLLC</name>
<dbReference type="GO" id="GO:0035251">
    <property type="term" value="F:UDP-glucosyltransferase activity"/>
    <property type="evidence" value="ECO:0007669"/>
    <property type="project" value="InterPro"/>
</dbReference>
<reference evidence="4" key="2">
    <citation type="submission" date="2019-01" db="UniProtKB">
        <authorList>
            <consortium name="EnsemblPlants"/>
        </authorList>
    </citation>
    <scope>IDENTIFICATION</scope>
    <source>
        <strain evidence="4">cv. Heinz 1706</strain>
    </source>
</reference>
<comment type="similarity">
    <text evidence="1 3">Belongs to the UDP-glycosyltransferase family.</text>
</comment>
<sequence length="224" mass="25303">MCTTIIDVANEFGVPTYVFYTTSAAMLGLHFHMQSLRDDFNTDVTDYNNDPELELCCSSALEAREVSTRSKVKEIAQALRDSGCKFLWSLRKPPPKNSWYPSEYEKLEDALPEGFLEKTKGNGMVIGWAPQAVILSHRAVGGFVSHCGWNSILESIWFGVPMATWPMYSEQQANAFQLVKDLSMAVDIKMDYKIKGSNTHVIKAKEMEKAIRHLMDPENGIRLK</sequence>
<organism evidence="4">
    <name type="scientific">Solanum lycopersicum</name>
    <name type="common">Tomato</name>
    <name type="synonym">Lycopersicon esculentum</name>
    <dbReference type="NCBI Taxonomy" id="4081"/>
    <lineage>
        <taxon>Eukaryota</taxon>
        <taxon>Viridiplantae</taxon>
        <taxon>Streptophyta</taxon>
        <taxon>Embryophyta</taxon>
        <taxon>Tracheophyta</taxon>
        <taxon>Spermatophyta</taxon>
        <taxon>Magnoliopsida</taxon>
        <taxon>eudicotyledons</taxon>
        <taxon>Gunneridae</taxon>
        <taxon>Pentapetalae</taxon>
        <taxon>asterids</taxon>
        <taxon>lamiids</taxon>
        <taxon>Solanales</taxon>
        <taxon>Solanaceae</taxon>
        <taxon>Solanoideae</taxon>
        <taxon>Solaneae</taxon>
        <taxon>Solanum</taxon>
        <taxon>Solanum subgen. Lycopersicon</taxon>
    </lineage>
</organism>
<reference evidence="4" key="1">
    <citation type="journal article" date="2012" name="Nature">
        <title>The tomato genome sequence provides insights into fleshy fruit evolution.</title>
        <authorList>
            <consortium name="Tomato Genome Consortium"/>
        </authorList>
    </citation>
    <scope>NUCLEOTIDE SEQUENCE [LARGE SCALE GENOMIC DNA]</scope>
    <source>
        <strain evidence="4">cv. Heinz 1706</strain>
    </source>
</reference>